<keyword evidence="1" id="KW-0812">Transmembrane</keyword>
<name>A0ABD6CDI8_9EURY</name>
<keyword evidence="1" id="KW-0472">Membrane</keyword>
<sequence length="75" mass="7763">MNVVTKQALGFLGAFLALLFVVGAGIELVMQTLASTQYQVGSAVVLGLVVLAVAATSAVAITSRPRVSNPYWSPK</sequence>
<keyword evidence="1" id="KW-1133">Transmembrane helix</keyword>
<organism evidence="2 3">
    <name type="scientific">Halorientalis brevis</name>
    <dbReference type="NCBI Taxonomy" id="1126241"/>
    <lineage>
        <taxon>Archaea</taxon>
        <taxon>Methanobacteriati</taxon>
        <taxon>Methanobacteriota</taxon>
        <taxon>Stenosarchaea group</taxon>
        <taxon>Halobacteria</taxon>
        <taxon>Halobacteriales</taxon>
        <taxon>Haloarculaceae</taxon>
        <taxon>Halorientalis</taxon>
    </lineage>
</organism>
<keyword evidence="3" id="KW-1185">Reference proteome</keyword>
<evidence type="ECO:0000313" key="3">
    <source>
        <dbReference type="Proteomes" id="UP001597119"/>
    </source>
</evidence>
<reference evidence="2 3" key="1">
    <citation type="journal article" date="2019" name="Int. J. Syst. Evol. Microbiol.">
        <title>The Global Catalogue of Microorganisms (GCM) 10K type strain sequencing project: providing services to taxonomists for standard genome sequencing and annotation.</title>
        <authorList>
            <consortium name="The Broad Institute Genomics Platform"/>
            <consortium name="The Broad Institute Genome Sequencing Center for Infectious Disease"/>
            <person name="Wu L."/>
            <person name="Ma J."/>
        </authorList>
    </citation>
    <scope>NUCLEOTIDE SEQUENCE [LARGE SCALE GENOMIC DNA]</scope>
    <source>
        <strain evidence="2 3">CGMCC 1.12125</strain>
    </source>
</reference>
<evidence type="ECO:0000256" key="1">
    <source>
        <dbReference type="SAM" id="Phobius"/>
    </source>
</evidence>
<dbReference type="Proteomes" id="UP001597119">
    <property type="component" value="Unassembled WGS sequence"/>
</dbReference>
<evidence type="ECO:0000313" key="2">
    <source>
        <dbReference type="EMBL" id="MFD1587483.1"/>
    </source>
</evidence>
<protein>
    <submittedName>
        <fullName evidence="2">Uncharacterized protein</fullName>
    </submittedName>
</protein>
<dbReference type="AlphaFoldDB" id="A0ABD6CDI8"/>
<gene>
    <name evidence="2" type="ORF">ACFR9U_10840</name>
</gene>
<dbReference type="EMBL" id="JBHUDJ010000003">
    <property type="protein sequence ID" value="MFD1587483.1"/>
    <property type="molecule type" value="Genomic_DNA"/>
</dbReference>
<feature type="transmembrane region" description="Helical" evidence="1">
    <location>
        <begin position="40"/>
        <end position="61"/>
    </location>
</feature>
<comment type="caution">
    <text evidence="2">The sequence shown here is derived from an EMBL/GenBank/DDBJ whole genome shotgun (WGS) entry which is preliminary data.</text>
</comment>
<dbReference type="RefSeq" id="WP_247373350.1">
    <property type="nucleotide sequence ID" value="NZ_JALLGV010000001.1"/>
</dbReference>
<accession>A0ABD6CDI8</accession>
<proteinExistence type="predicted"/>